<evidence type="ECO:0000256" key="1">
    <source>
        <dbReference type="SAM" id="SignalP"/>
    </source>
</evidence>
<gene>
    <name evidence="2" type="ORF">TNCV_3536191</name>
</gene>
<proteinExistence type="predicted"/>
<keyword evidence="3" id="KW-1185">Reference proteome</keyword>
<protein>
    <submittedName>
        <fullName evidence="2">Uncharacterized protein</fullName>
    </submittedName>
</protein>
<accession>A0A8X6VWN3</accession>
<feature type="signal peptide" evidence="1">
    <location>
        <begin position="1"/>
        <end position="24"/>
    </location>
</feature>
<dbReference type="EMBL" id="BMAU01021367">
    <property type="protein sequence ID" value="GFY23825.1"/>
    <property type="molecule type" value="Genomic_DNA"/>
</dbReference>
<feature type="chain" id="PRO_5036494798" evidence="1">
    <location>
        <begin position="25"/>
        <end position="224"/>
    </location>
</feature>
<comment type="caution">
    <text evidence="2">The sequence shown here is derived from an EMBL/GenBank/DDBJ whole genome shotgun (WGS) entry which is preliminary data.</text>
</comment>
<evidence type="ECO:0000313" key="2">
    <source>
        <dbReference type="EMBL" id="GFY23825.1"/>
    </source>
</evidence>
<dbReference type="Proteomes" id="UP000887159">
    <property type="component" value="Unassembled WGS sequence"/>
</dbReference>
<dbReference type="AlphaFoldDB" id="A0A8X6VWN3"/>
<reference evidence="2" key="1">
    <citation type="submission" date="2020-08" db="EMBL/GenBank/DDBJ databases">
        <title>Multicomponent nature underlies the extraordinary mechanical properties of spider dragline silk.</title>
        <authorList>
            <person name="Kono N."/>
            <person name="Nakamura H."/>
            <person name="Mori M."/>
            <person name="Yoshida Y."/>
            <person name="Ohtoshi R."/>
            <person name="Malay A.D."/>
            <person name="Moran D.A.P."/>
            <person name="Tomita M."/>
            <person name="Numata K."/>
            <person name="Arakawa K."/>
        </authorList>
    </citation>
    <scope>NUCLEOTIDE SEQUENCE</scope>
</reference>
<evidence type="ECO:0000313" key="3">
    <source>
        <dbReference type="Proteomes" id="UP000887159"/>
    </source>
</evidence>
<keyword evidence="1" id="KW-0732">Signal</keyword>
<sequence>MVHMPWIVCLSIYLNVGTICVTDAFKDIQAFINGSLLQSSLDVPFFTRILFEMYKSERYFEHFSFVMDSIDAIPEHISTTVVPVTLPINPMRWNMLLGRTKSKLASSNKSLPQNGCLFCFVKTIGIKKRRGSTISNGPSWRQSMRTNFDSTLKGLLRSSDRLLKNTDKRMVYIYGNKFFAKKDFTFGLRMVKSGVIHLIPTTHVPMLIYELPASSLKSAEPNPM</sequence>
<organism evidence="2 3">
    <name type="scientific">Trichonephila clavipes</name>
    <name type="common">Golden silk orbweaver</name>
    <name type="synonym">Nephila clavipes</name>
    <dbReference type="NCBI Taxonomy" id="2585209"/>
    <lineage>
        <taxon>Eukaryota</taxon>
        <taxon>Metazoa</taxon>
        <taxon>Ecdysozoa</taxon>
        <taxon>Arthropoda</taxon>
        <taxon>Chelicerata</taxon>
        <taxon>Arachnida</taxon>
        <taxon>Araneae</taxon>
        <taxon>Araneomorphae</taxon>
        <taxon>Entelegynae</taxon>
        <taxon>Araneoidea</taxon>
        <taxon>Nephilidae</taxon>
        <taxon>Trichonephila</taxon>
    </lineage>
</organism>
<name>A0A8X6VWN3_TRICX</name>